<feature type="compositionally biased region" description="Acidic residues" evidence="1">
    <location>
        <begin position="248"/>
        <end position="268"/>
    </location>
</feature>
<feature type="compositionally biased region" description="Polar residues" evidence="1">
    <location>
        <begin position="900"/>
        <end position="918"/>
    </location>
</feature>
<feature type="region of interest" description="Disordered" evidence="1">
    <location>
        <begin position="380"/>
        <end position="402"/>
    </location>
</feature>
<evidence type="ECO:0000313" key="2">
    <source>
        <dbReference type="EMBL" id="KAJ9666639.1"/>
    </source>
</evidence>
<sequence>MALPDDYDPRIRGKGVHDFSAPRPQRGSSFYNEAQSSSDCASKEKLRQESRGDRASNPDRKSADSSPSKMDRAHTPVFTEHFDDDLQPQDSESAIRAEALANKDFLKRASLQAPDNPSKFAPPFARHSPLSSPLKSLSPPLDPVEQRTESPPLATVPESPLTGAFEEKTFQRTPPKARTRALSGGDTAWQPAGLPAHMNSRSSRFSFQMSGGDSSAEERLLEERHKAKAAAKAEATTSATPSQRPDPDPYEEEEEDAYDYDGLDDGGYEEEINMIGADADDEDGFGASPLNAQPTVGMGHIGFQNAWKTSSNSMNEFSLPELATALSQNTTGHAIESMDEAEDGLTEHTSGHETYFATSHPIQDIHGLGLLDLNADAVAGAQRTDETPDTSPSNAVSGRQDSGKVIYGKELSDDLYFDDGLIEVRDDVDGDDFDESTFDDPSGPLYARPPPKPRPDAPAFSFGGMSLSGGPIDGGVETGNMDVVGDDEPLHHRPRNTSSALPLHQTHKPSGESSAGFNNLMAYHSALADAASKAAASGRFTRKDSMGNSTPFNPSAEDNESEIAGFDDSRPSLMPFDGRSSHESAATFTGLGMTGLADEGYGITRFQDDYDYPDFDDNVEDDPMIAAANAEALAYDSDGFYGQEFGFYAAPIQNLEYAEALGAFGGFFGPKGFVEIGRRNTLREPNLTPITERSEFSTRNSFISLKQFNSSSLTGALPSPGLAQLARMSPYGFPNGNATDDDASDMEMSLLQLQKLKKSAFGGSQVSLGSTASSPRNSSPTVQLGYFKDRGQNHMIPVQQAAESDKGYSSTPDSGSVAAKAVRDDGMEHETQDMDDYEAELDGADFDDNGDSFVSDNEDDEDYPGRSPSPTITATNQLEPAHAGSESTGRHDGTPYPHLSLNTHLPSSYSLPTISPTSPFLAFPASATSTFFPSDHSSSTSSPHQPNPRPAQLSAFTFPAQPAHTPALQSPPPASSAPTTLDRSRTATTKSHSRQGSAADSVAYVREDDEKGGKRWVLERRRTAETGELELIGRTVVQGGRI</sequence>
<evidence type="ECO:0000256" key="1">
    <source>
        <dbReference type="SAM" id="MobiDB-lite"/>
    </source>
</evidence>
<feature type="region of interest" description="Disordered" evidence="1">
    <location>
        <begin position="841"/>
        <end position="1015"/>
    </location>
</feature>
<feature type="region of interest" description="Disordered" evidence="1">
    <location>
        <begin position="490"/>
        <end position="513"/>
    </location>
</feature>
<accession>A0ABQ9NW73</accession>
<proteinExistence type="predicted"/>
<feature type="compositionally biased region" description="Polar residues" evidence="1">
    <location>
        <begin position="389"/>
        <end position="400"/>
    </location>
</feature>
<feature type="compositionally biased region" description="Basic and acidic residues" evidence="1">
    <location>
        <begin position="41"/>
        <end position="74"/>
    </location>
</feature>
<feature type="compositionally biased region" description="Low complexity" evidence="1">
    <location>
        <begin position="128"/>
        <end position="139"/>
    </location>
</feature>
<comment type="caution">
    <text evidence="2">The sequence shown here is derived from an EMBL/GenBank/DDBJ whole genome shotgun (WGS) entry which is preliminary data.</text>
</comment>
<feature type="compositionally biased region" description="Low complexity" evidence="1">
    <location>
        <begin position="929"/>
        <end position="944"/>
    </location>
</feature>
<feature type="region of interest" description="Disordered" evidence="1">
    <location>
        <begin position="1"/>
        <end position="268"/>
    </location>
</feature>
<feature type="compositionally biased region" description="Basic and acidic residues" evidence="1">
    <location>
        <begin position="216"/>
        <end position="225"/>
    </location>
</feature>
<keyword evidence="3" id="KW-1185">Reference proteome</keyword>
<gene>
    <name evidence="2" type="ORF">H2201_003298</name>
</gene>
<evidence type="ECO:0008006" key="4">
    <source>
        <dbReference type="Google" id="ProtNLM"/>
    </source>
</evidence>
<feature type="compositionally biased region" description="Polar residues" evidence="1">
    <location>
        <begin position="26"/>
        <end position="40"/>
    </location>
</feature>
<feature type="region of interest" description="Disordered" evidence="1">
    <location>
        <begin position="764"/>
        <end position="783"/>
    </location>
</feature>
<dbReference type="Proteomes" id="UP001172684">
    <property type="component" value="Unassembled WGS sequence"/>
</dbReference>
<feature type="compositionally biased region" description="Polar residues" evidence="1">
    <location>
        <begin position="868"/>
        <end position="878"/>
    </location>
</feature>
<protein>
    <recommendedName>
        <fullName evidence="4">AGC-kinase C-terminal domain-containing protein</fullName>
    </recommendedName>
</protein>
<feature type="compositionally biased region" description="Low complexity" evidence="1">
    <location>
        <begin position="230"/>
        <end position="240"/>
    </location>
</feature>
<reference evidence="2" key="1">
    <citation type="submission" date="2022-10" db="EMBL/GenBank/DDBJ databases">
        <title>Culturing micro-colonial fungi from biological soil crusts in the Mojave desert and describing Neophaeococcomyces mojavensis, and introducing the new genera and species Taxawa tesnikishii.</title>
        <authorList>
            <person name="Kurbessoian T."/>
            <person name="Stajich J.E."/>
        </authorList>
    </citation>
    <scope>NUCLEOTIDE SEQUENCE</scope>
    <source>
        <strain evidence="2">TK_1</strain>
    </source>
</reference>
<evidence type="ECO:0000313" key="3">
    <source>
        <dbReference type="Proteomes" id="UP001172684"/>
    </source>
</evidence>
<feature type="compositionally biased region" description="Polar residues" evidence="1">
    <location>
        <begin position="199"/>
        <end position="213"/>
    </location>
</feature>
<name>A0ABQ9NW73_9PEZI</name>
<feature type="compositionally biased region" description="Basic and acidic residues" evidence="1">
    <location>
        <begin position="7"/>
        <end position="17"/>
    </location>
</feature>
<dbReference type="EMBL" id="JAPDRL010000018">
    <property type="protein sequence ID" value="KAJ9666639.1"/>
    <property type="molecule type" value="Genomic_DNA"/>
</dbReference>
<feature type="region of interest" description="Disordered" evidence="1">
    <location>
        <begin position="427"/>
        <end position="456"/>
    </location>
</feature>
<feature type="compositionally biased region" description="Polar residues" evidence="1">
    <location>
        <begin position="764"/>
        <end position="782"/>
    </location>
</feature>
<feature type="compositionally biased region" description="Acidic residues" evidence="1">
    <location>
        <begin position="841"/>
        <end position="862"/>
    </location>
</feature>
<feature type="compositionally biased region" description="Acidic residues" evidence="1">
    <location>
        <begin position="428"/>
        <end position="438"/>
    </location>
</feature>
<feature type="compositionally biased region" description="Polar residues" evidence="1">
    <location>
        <begin position="986"/>
        <end position="998"/>
    </location>
</feature>
<organism evidence="2 3">
    <name type="scientific">Coniosporium apollinis</name>
    <dbReference type="NCBI Taxonomy" id="61459"/>
    <lineage>
        <taxon>Eukaryota</taxon>
        <taxon>Fungi</taxon>
        <taxon>Dikarya</taxon>
        <taxon>Ascomycota</taxon>
        <taxon>Pezizomycotina</taxon>
        <taxon>Dothideomycetes</taxon>
        <taxon>Dothideomycetes incertae sedis</taxon>
        <taxon>Coniosporium</taxon>
    </lineage>
</organism>
<feature type="compositionally biased region" description="Basic and acidic residues" evidence="1">
    <location>
        <begin position="1005"/>
        <end position="1015"/>
    </location>
</feature>
<feature type="region of interest" description="Disordered" evidence="1">
    <location>
        <begin position="541"/>
        <end position="570"/>
    </location>
</feature>